<accession>A0A068LRC4</accession>
<proteinExistence type="predicted"/>
<feature type="region of interest" description="Disordered" evidence="1">
    <location>
        <begin position="16"/>
        <end position="35"/>
    </location>
</feature>
<protein>
    <submittedName>
        <fullName evidence="2">Uncharacterized protein</fullName>
    </submittedName>
</protein>
<evidence type="ECO:0000313" key="2">
    <source>
        <dbReference type="EMBL" id="AIE60254.1"/>
    </source>
</evidence>
<dbReference type="AlphaFoldDB" id="A0A068LRC4"/>
<organism evidence="2 3">
    <name type="scientific">Bacillus methanolicus (strain MGA3 / ATCC 53907)</name>
    <dbReference type="NCBI Taxonomy" id="796606"/>
    <lineage>
        <taxon>Bacteria</taxon>
        <taxon>Bacillati</taxon>
        <taxon>Bacillota</taxon>
        <taxon>Bacilli</taxon>
        <taxon>Bacillales</taxon>
        <taxon>Bacillaceae</taxon>
        <taxon>Bacillus</taxon>
    </lineage>
</organism>
<name>A0A068LRC4_BACMM</name>
<sequence length="35" mass="4157">MKTEFFCAVDQRIPRDVQYRPHDPNNDNKVKSIGH</sequence>
<evidence type="ECO:0000313" key="3">
    <source>
        <dbReference type="Proteomes" id="UP000027602"/>
    </source>
</evidence>
<reference evidence="2 3" key="1">
    <citation type="journal article" date="2015" name="BMC Genomics">
        <title>Transcriptome analysis of thermophilic methylotrophic Bacillus methanolicus MGA3 using RNA-sequencing provides detailed insights into its previously uncharted transcriptional landscape.</title>
        <authorList>
            <person name="Irla M."/>
            <person name="Neshat A."/>
            <person name="Brautaset T."/>
            <person name="Ruckert C."/>
            <person name="Kalinowski J."/>
            <person name="Wendisch V.F."/>
        </authorList>
    </citation>
    <scope>NUCLEOTIDE SEQUENCE [LARGE SCALE GENOMIC DNA]</scope>
    <source>
        <strain evidence="3">MGA3 / ATCC 53907</strain>
    </source>
</reference>
<dbReference type="KEGG" id="bmet:BMMGA3_09270"/>
<evidence type="ECO:0000256" key="1">
    <source>
        <dbReference type="SAM" id="MobiDB-lite"/>
    </source>
</evidence>
<keyword evidence="3" id="KW-1185">Reference proteome</keyword>
<dbReference type="Proteomes" id="UP000027602">
    <property type="component" value="Chromosome"/>
</dbReference>
<gene>
    <name evidence="2" type="ORF">BMMGA3_09270</name>
</gene>
<dbReference type="EMBL" id="CP007739">
    <property type="protein sequence ID" value="AIE60254.1"/>
    <property type="molecule type" value="Genomic_DNA"/>
</dbReference>
<dbReference type="HOGENOM" id="CLU_3363218_0_0_9"/>